<feature type="region of interest" description="Disordered" evidence="7">
    <location>
        <begin position="828"/>
        <end position="850"/>
    </location>
</feature>
<dbReference type="InterPro" id="IPR003864">
    <property type="entry name" value="CSC1/OSCA1-like_7TM"/>
</dbReference>
<feature type="domain" description="CSC1/OSCA1-like cytosolic" evidence="11">
    <location>
        <begin position="211"/>
        <end position="352"/>
    </location>
</feature>
<comment type="subcellular location">
    <subcellularLocation>
        <location evidence="1">Membrane</location>
        <topology evidence="1">Multi-pass membrane protein</topology>
    </subcellularLocation>
</comment>
<reference evidence="12" key="1">
    <citation type="submission" date="2022-06" db="EMBL/GenBank/DDBJ databases">
        <title>Genome Sequence of Candolleomyces eurysporus.</title>
        <authorList>
            <person name="Buettner E."/>
        </authorList>
    </citation>
    <scope>NUCLEOTIDE SEQUENCE</scope>
    <source>
        <strain evidence="12">VTCC 930004</strain>
    </source>
</reference>
<feature type="region of interest" description="Disordered" evidence="7">
    <location>
        <begin position="288"/>
        <end position="310"/>
    </location>
</feature>
<keyword evidence="4 8" id="KW-0812">Transmembrane</keyword>
<feature type="domain" description="CSC1/OSCA1-like N-terminal transmembrane" evidence="10">
    <location>
        <begin position="20"/>
        <end position="184"/>
    </location>
</feature>
<feature type="region of interest" description="Disordered" evidence="7">
    <location>
        <begin position="862"/>
        <end position="925"/>
    </location>
</feature>
<feature type="transmembrane region" description="Helical" evidence="8">
    <location>
        <begin position="542"/>
        <end position="569"/>
    </location>
</feature>
<evidence type="ECO:0000256" key="1">
    <source>
        <dbReference type="ARBA" id="ARBA00004141"/>
    </source>
</evidence>
<evidence type="ECO:0000256" key="4">
    <source>
        <dbReference type="ARBA" id="ARBA00022692"/>
    </source>
</evidence>
<dbReference type="AlphaFoldDB" id="A0A9W8JGQ9"/>
<evidence type="ECO:0000256" key="8">
    <source>
        <dbReference type="SAM" id="Phobius"/>
    </source>
</evidence>
<proteinExistence type="inferred from homology"/>
<dbReference type="PANTHER" id="PTHR13018">
    <property type="entry name" value="PROBABLE MEMBRANE PROTEIN DUF221-RELATED"/>
    <property type="match status" value="1"/>
</dbReference>
<sequence>MLIHDRSNIDDATSASTSTFVTALVFNAIVFGAQIGIFTLLRPRFKAIYEPRTYVGINHVKPLTPKPKSIAVNSKNARSFGNSLLWPVALINADFREIIKYNGLDAYFFVRYLRMMLKIFVPIWILSWAILLPITTVNTGDPVAVAKDGLVQFTFGNVSVDDQPRYWAHLVCVWVFTLYILYILRGEMSHFLITRQQHLIEKKHSQSVQAKTILVTGIPPRYLTQRALYALFNELPGGVHKIWINRNLKELPDIYDRRMAACNKLESAEVTLMRTAIKLKQAEAKAAKKGKVTSKDSEADTSSLVPKESRPTHKTGFLGLFGPKVDTIEWCREEIATCNKLLDEGRAEIAASEQLTDGEFSLLSDNDLRGGAVDENGNPISKKRADTWKDVDGDGEADVLNGAGSKVAHGAVGGVKGVATTVKGALRKGAGGEDKYPALNSAFITFNKQIAAHLAVQSLAHHMPYTMSSRYIEVAPSDVIHTNLNLNPYEQKIRLAVSYAATAGLILLWAFPVAFVGVVSNIHTVCAEVSFLAWICDLNEVIVGLISGILPPVLLAVLMMLLPIVLRLLARFEGIPKYTGLELSLMTRFFLFQVLHSFLIVTLASGVIASLPKLLNNPTSIPSILAENLPKSSTFFLTYIVLQGLAATAGGFLQIVRLIVYYVKLVLLGSTPRSIYGIKYSPGDVAWGTLFPSITLLTVISLAYSIISPIINGLAVLAFFLFFQLYKYLFLWVLEQDQRRDTGGLFFPKAIQHVLVGLYLQQICLAALFFLARNADEKATSVPQGALMVVLIVVTAGFHAILNNSYRPLIVALPLSLKDRLGRGVSVEETKTDVDDVDETQAKDRPERKSGEIVRKTVNTPAELEAGIQEERREGGAVAIDRTGNTSEDAQKRDKAIADEKEDLERNEVEEYGFAHPATSRPQRTVWIPHFTTQDLPDPEASEKEQDKKVDEETADFIATLKGMSVREAQACREAGVDAREDGAKMDGKGKILVSAPPPGYAGL</sequence>
<dbReference type="Pfam" id="PF14703">
    <property type="entry name" value="PHM7_cyt"/>
    <property type="match status" value="1"/>
</dbReference>
<comment type="similarity">
    <text evidence="2">Belongs to the CSC1 (TC 1.A.17) family.</text>
</comment>
<feature type="transmembrane region" description="Helical" evidence="8">
    <location>
        <begin position="166"/>
        <end position="184"/>
    </location>
</feature>
<gene>
    <name evidence="12" type="ORF">H1R20_g2935</name>
</gene>
<organism evidence="12 13">
    <name type="scientific">Candolleomyces eurysporus</name>
    <dbReference type="NCBI Taxonomy" id="2828524"/>
    <lineage>
        <taxon>Eukaryota</taxon>
        <taxon>Fungi</taxon>
        <taxon>Dikarya</taxon>
        <taxon>Basidiomycota</taxon>
        <taxon>Agaricomycotina</taxon>
        <taxon>Agaricomycetes</taxon>
        <taxon>Agaricomycetidae</taxon>
        <taxon>Agaricales</taxon>
        <taxon>Agaricineae</taxon>
        <taxon>Psathyrellaceae</taxon>
        <taxon>Candolleomyces</taxon>
    </lineage>
</organism>
<feature type="domain" description="CSC1/OSCA1-like 7TM region" evidence="9">
    <location>
        <begin position="497"/>
        <end position="769"/>
    </location>
</feature>
<evidence type="ECO:0000259" key="10">
    <source>
        <dbReference type="Pfam" id="PF13967"/>
    </source>
</evidence>
<keyword evidence="3" id="KW-0813">Transport</keyword>
<feature type="transmembrane region" description="Helical" evidence="8">
    <location>
        <begin position="713"/>
        <end position="734"/>
    </location>
</feature>
<evidence type="ECO:0000256" key="2">
    <source>
        <dbReference type="ARBA" id="ARBA00007779"/>
    </source>
</evidence>
<dbReference type="InterPro" id="IPR027815">
    <property type="entry name" value="CSC1/OSCA1-like_cyt"/>
</dbReference>
<dbReference type="Pfam" id="PF02714">
    <property type="entry name" value="RSN1_7TM"/>
    <property type="match status" value="1"/>
</dbReference>
<comment type="caution">
    <text evidence="12">The sequence shown here is derived from an EMBL/GenBank/DDBJ whole genome shotgun (WGS) entry which is preliminary data.</text>
</comment>
<feature type="transmembrane region" description="Helical" evidence="8">
    <location>
        <begin position="684"/>
        <end position="707"/>
    </location>
</feature>
<feature type="transmembrane region" description="Helical" evidence="8">
    <location>
        <begin position="115"/>
        <end position="134"/>
    </location>
</feature>
<evidence type="ECO:0000259" key="9">
    <source>
        <dbReference type="Pfam" id="PF02714"/>
    </source>
</evidence>
<evidence type="ECO:0000259" key="11">
    <source>
        <dbReference type="Pfam" id="PF14703"/>
    </source>
</evidence>
<feature type="transmembrane region" description="Helical" evidence="8">
    <location>
        <begin position="635"/>
        <end position="663"/>
    </location>
</feature>
<evidence type="ECO:0000256" key="3">
    <source>
        <dbReference type="ARBA" id="ARBA00022448"/>
    </source>
</evidence>
<dbReference type="Proteomes" id="UP001140091">
    <property type="component" value="Unassembled WGS sequence"/>
</dbReference>
<evidence type="ECO:0000256" key="6">
    <source>
        <dbReference type="ARBA" id="ARBA00023136"/>
    </source>
</evidence>
<name>A0A9W8JGQ9_9AGAR</name>
<evidence type="ECO:0000256" key="5">
    <source>
        <dbReference type="ARBA" id="ARBA00022989"/>
    </source>
</evidence>
<keyword evidence="13" id="KW-1185">Reference proteome</keyword>
<feature type="transmembrane region" description="Helical" evidence="8">
    <location>
        <begin position="496"/>
        <end position="522"/>
    </location>
</feature>
<feature type="compositionally biased region" description="Basic and acidic residues" evidence="7">
    <location>
        <begin position="889"/>
        <end position="909"/>
    </location>
</feature>
<dbReference type="InterPro" id="IPR032880">
    <property type="entry name" value="CSC1/OSCA1-like_N"/>
</dbReference>
<feature type="non-terminal residue" evidence="12">
    <location>
        <position position="1004"/>
    </location>
</feature>
<accession>A0A9W8JGQ9</accession>
<dbReference type="OrthoDB" id="1076608at2759"/>
<feature type="transmembrane region" description="Helical" evidence="8">
    <location>
        <begin position="784"/>
        <end position="802"/>
    </location>
</feature>
<feature type="transmembrane region" description="Helical" evidence="8">
    <location>
        <begin position="590"/>
        <end position="615"/>
    </location>
</feature>
<dbReference type="Pfam" id="PF13967">
    <property type="entry name" value="RSN1_TM"/>
    <property type="match status" value="1"/>
</dbReference>
<evidence type="ECO:0000313" key="13">
    <source>
        <dbReference type="Proteomes" id="UP001140091"/>
    </source>
</evidence>
<dbReference type="PANTHER" id="PTHR13018:SF143">
    <property type="entry name" value="CSC1_OSCA1-LIKE 7TM REGION DOMAIN-CONTAINING PROTEIN"/>
    <property type="match status" value="1"/>
</dbReference>
<protein>
    <recommendedName>
        <fullName evidence="14">DUF221-domain-containing protein</fullName>
    </recommendedName>
</protein>
<dbReference type="EMBL" id="JANBPK010000725">
    <property type="protein sequence ID" value="KAJ2934197.1"/>
    <property type="molecule type" value="Genomic_DNA"/>
</dbReference>
<keyword evidence="6 8" id="KW-0472">Membrane</keyword>
<dbReference type="InterPro" id="IPR045122">
    <property type="entry name" value="Csc1-like"/>
</dbReference>
<evidence type="ECO:0000313" key="12">
    <source>
        <dbReference type="EMBL" id="KAJ2934197.1"/>
    </source>
</evidence>
<feature type="transmembrane region" description="Helical" evidence="8">
    <location>
        <begin position="754"/>
        <end position="772"/>
    </location>
</feature>
<keyword evidence="5 8" id="KW-1133">Transmembrane helix</keyword>
<dbReference type="GO" id="GO:0005886">
    <property type="term" value="C:plasma membrane"/>
    <property type="evidence" value="ECO:0007669"/>
    <property type="project" value="TreeGrafter"/>
</dbReference>
<dbReference type="GO" id="GO:0005227">
    <property type="term" value="F:calcium-activated cation channel activity"/>
    <property type="evidence" value="ECO:0007669"/>
    <property type="project" value="InterPro"/>
</dbReference>
<feature type="transmembrane region" description="Helical" evidence="8">
    <location>
        <begin position="20"/>
        <end position="41"/>
    </location>
</feature>
<evidence type="ECO:0000256" key="7">
    <source>
        <dbReference type="SAM" id="MobiDB-lite"/>
    </source>
</evidence>
<evidence type="ECO:0008006" key="14">
    <source>
        <dbReference type="Google" id="ProtNLM"/>
    </source>
</evidence>